<name>A0AAE4APD0_9BACT</name>
<dbReference type="RefSeq" id="WP_307261894.1">
    <property type="nucleotide sequence ID" value="NZ_JAUSVL010000001.1"/>
</dbReference>
<protein>
    <submittedName>
        <fullName evidence="1">Uncharacterized protein</fullName>
    </submittedName>
</protein>
<keyword evidence="2" id="KW-1185">Reference proteome</keyword>
<dbReference type="EMBL" id="JAUSVL010000001">
    <property type="protein sequence ID" value="MDQ0290395.1"/>
    <property type="molecule type" value="Genomic_DNA"/>
</dbReference>
<organism evidence="1 2">
    <name type="scientific">Oligosphaera ethanolica</name>
    <dbReference type="NCBI Taxonomy" id="760260"/>
    <lineage>
        <taxon>Bacteria</taxon>
        <taxon>Pseudomonadati</taxon>
        <taxon>Lentisphaerota</taxon>
        <taxon>Oligosphaeria</taxon>
        <taxon>Oligosphaerales</taxon>
        <taxon>Oligosphaeraceae</taxon>
        <taxon>Oligosphaera</taxon>
    </lineage>
</organism>
<dbReference type="Proteomes" id="UP001238163">
    <property type="component" value="Unassembled WGS sequence"/>
</dbReference>
<comment type="caution">
    <text evidence="1">The sequence shown here is derived from an EMBL/GenBank/DDBJ whole genome shotgun (WGS) entry which is preliminary data.</text>
</comment>
<dbReference type="AlphaFoldDB" id="A0AAE4APD0"/>
<evidence type="ECO:0000313" key="2">
    <source>
        <dbReference type="Proteomes" id="UP001238163"/>
    </source>
</evidence>
<proteinExistence type="predicted"/>
<gene>
    <name evidence="1" type="ORF">J3R75_002502</name>
</gene>
<evidence type="ECO:0000313" key="1">
    <source>
        <dbReference type="EMBL" id="MDQ0290395.1"/>
    </source>
</evidence>
<sequence>MQRFAGDFPFFLLRHAGVRLFLGVFIHARATTERMRADVGAMSRRVWECCLRGIFCHGAGGWVGGGGLLKACASANDFLFGSYIWGGGGGLLKACASANDFLFGSYIMVLPARRRWRLRQSVHA</sequence>
<reference evidence="1" key="1">
    <citation type="submission" date="2023-07" db="EMBL/GenBank/DDBJ databases">
        <title>Genomic Encyclopedia of Type Strains, Phase IV (KMG-IV): sequencing the most valuable type-strain genomes for metagenomic binning, comparative biology and taxonomic classification.</title>
        <authorList>
            <person name="Goeker M."/>
        </authorList>
    </citation>
    <scope>NUCLEOTIDE SEQUENCE</scope>
    <source>
        <strain evidence="1">DSM 24202</strain>
    </source>
</reference>
<accession>A0AAE4APD0</accession>